<feature type="compositionally biased region" description="Low complexity" evidence="1">
    <location>
        <begin position="247"/>
        <end position="260"/>
    </location>
</feature>
<dbReference type="STRING" id="1907.SGLAU_24645"/>
<feature type="compositionally biased region" description="Low complexity" evidence="1">
    <location>
        <begin position="305"/>
        <end position="317"/>
    </location>
</feature>
<dbReference type="OrthoDB" id="4337967at2"/>
<gene>
    <name evidence="2" type="ORF">SGLAU_24645</name>
</gene>
<feature type="compositionally biased region" description="Basic and acidic residues" evidence="1">
    <location>
        <begin position="597"/>
        <end position="614"/>
    </location>
</feature>
<feature type="region of interest" description="Disordered" evidence="1">
    <location>
        <begin position="163"/>
        <end position="182"/>
    </location>
</feature>
<feature type="compositionally biased region" description="Polar residues" evidence="1">
    <location>
        <begin position="349"/>
        <end position="359"/>
    </location>
</feature>
<feature type="compositionally biased region" description="Low complexity" evidence="1">
    <location>
        <begin position="445"/>
        <end position="457"/>
    </location>
</feature>
<reference evidence="3" key="1">
    <citation type="journal article" date="2015" name="J. Biotechnol.">
        <title>Complete genome sequence of the actinobacterium Streptomyces glaucescens GLA.O (DSM 40922) consisting of a linear chromosome and one linear plasmid.</title>
        <authorList>
            <person name="Ortseifen V."/>
            <person name="Winkler A."/>
            <person name="Albersmeier A."/>
            <person name="Wendler S."/>
            <person name="Puhler A."/>
            <person name="Kalinowski J."/>
            <person name="Ruckert C."/>
        </authorList>
    </citation>
    <scope>NUCLEOTIDE SEQUENCE [LARGE SCALE GENOMIC DNA]</scope>
    <source>
        <strain evidence="3">DSM 40922 / GLA O</strain>
    </source>
</reference>
<dbReference type="KEGG" id="sgu:SGLAU_24645"/>
<evidence type="ECO:0000313" key="3">
    <source>
        <dbReference type="Proteomes" id="UP000029482"/>
    </source>
</evidence>
<dbReference type="AlphaFoldDB" id="A0A089Z523"/>
<feature type="compositionally biased region" description="Polar residues" evidence="1">
    <location>
        <begin position="367"/>
        <end position="385"/>
    </location>
</feature>
<proteinExistence type="predicted"/>
<feature type="region of interest" description="Disordered" evidence="1">
    <location>
        <begin position="226"/>
        <end position="614"/>
    </location>
</feature>
<dbReference type="HOGENOM" id="CLU_035607_0_0_11"/>
<dbReference type="eggNOG" id="ENOG5033TPP">
    <property type="taxonomic scope" value="Bacteria"/>
</dbReference>
<name>A0A089Z523_STRGA</name>
<keyword evidence="3" id="KW-1185">Reference proteome</keyword>
<evidence type="ECO:0000313" key="2">
    <source>
        <dbReference type="EMBL" id="AIS00871.1"/>
    </source>
</evidence>
<feature type="compositionally biased region" description="Low complexity" evidence="1">
    <location>
        <begin position="401"/>
        <end position="413"/>
    </location>
</feature>
<protein>
    <submittedName>
        <fullName evidence="2">Uncharacterized protein</fullName>
    </submittedName>
</protein>
<evidence type="ECO:0000256" key="1">
    <source>
        <dbReference type="SAM" id="MobiDB-lite"/>
    </source>
</evidence>
<dbReference type="RefSeq" id="WP_043504543.1">
    <property type="nucleotide sequence ID" value="NZ_CP009438.1"/>
</dbReference>
<organism evidence="2 3">
    <name type="scientific">Streptomyces glaucescens</name>
    <dbReference type="NCBI Taxonomy" id="1907"/>
    <lineage>
        <taxon>Bacteria</taxon>
        <taxon>Bacillati</taxon>
        <taxon>Actinomycetota</taxon>
        <taxon>Actinomycetes</taxon>
        <taxon>Kitasatosporales</taxon>
        <taxon>Streptomycetaceae</taxon>
        <taxon>Streptomyces</taxon>
    </lineage>
</organism>
<feature type="compositionally biased region" description="Basic and acidic residues" evidence="1">
    <location>
        <begin position="571"/>
        <end position="584"/>
    </location>
</feature>
<accession>A0A089Z523</accession>
<feature type="compositionally biased region" description="Low complexity" evidence="1">
    <location>
        <begin position="272"/>
        <end position="292"/>
    </location>
</feature>
<dbReference type="Proteomes" id="UP000029482">
    <property type="component" value="Chromosome"/>
</dbReference>
<sequence length="614" mass="61834">MTDEQHQADLERARNQNSFADLARTVEHADSGGILTRWVIDPVRTVVGSTGQGKAVFGSTDFAAKNLDLNEMIDLVEQTDPEDLESSGNALLDARTAIADAAKTLSGDIAAVPWVGEAGEAFRQWGERLVKGSTELSEFAGKAGDQLVAASMGLASVRKAMPARDPKNLKRPENFSDAEKAAKKDDYDAAVKVEKDRQEAINQMNRLASYYAVSSQQLAALQEKPPTFGEVPAGNMPRDEGSGGTSAGAASSATRSVTAGEYQAPAESQGRSGVSDPSGTPTPTTSGRTTVTLPDDAVGTNIDSVGTLPPTTTTPVTGPTPPVTGTPPTVNGQPGGFDPYVPTVPGKSTGRTPSGTSGLRTPAPAQGRTQPGPINSATGRTTGPGTAQPMGRATGPGTGQQTGRTTGPAAGQQMGRATPTGHTPGRGAGSGSKPFPMGQAGVSGGTPRTTGTPGARANAGPATGAGRANGVVGGRPTTGGAAPKGGSRIPRGTVIGSGSTTGPRPSAGGGQRGVFGAPPANTRPATGAASAPRGGGVGAGKPVTGSPTGRNSAVQAERNGMTRGGAGLVRRSGEEHKSGDERDTQGTPRPDCVAEDPETHLPDRPRRDVPPVVN</sequence>
<dbReference type="EMBL" id="CP009438">
    <property type="protein sequence ID" value="AIS00871.1"/>
    <property type="molecule type" value="Genomic_DNA"/>
</dbReference>